<dbReference type="SMART" id="SM00906">
    <property type="entry name" value="Fungal_trans"/>
    <property type="match status" value="1"/>
</dbReference>
<dbReference type="InterPro" id="IPR001155">
    <property type="entry name" value="OxRdtase_FMN_N"/>
</dbReference>
<evidence type="ECO:0000259" key="7">
    <source>
        <dbReference type="SMART" id="SM00906"/>
    </source>
</evidence>
<evidence type="ECO:0000256" key="2">
    <source>
        <dbReference type="ARBA" id="ARBA00022630"/>
    </source>
</evidence>
<dbReference type="GO" id="GO:0003677">
    <property type="term" value="F:DNA binding"/>
    <property type="evidence" value="ECO:0007669"/>
    <property type="project" value="InterPro"/>
</dbReference>
<name>A0A8H5KGG7_9HYPO</name>
<dbReference type="Pfam" id="PF04082">
    <property type="entry name" value="Fungal_trans"/>
    <property type="match status" value="1"/>
</dbReference>
<evidence type="ECO:0000313" key="8">
    <source>
        <dbReference type="EMBL" id="KAF5572021.1"/>
    </source>
</evidence>
<dbReference type="GO" id="GO:0016491">
    <property type="term" value="F:oxidoreductase activity"/>
    <property type="evidence" value="ECO:0007669"/>
    <property type="project" value="UniProtKB-KW"/>
</dbReference>
<comment type="caution">
    <text evidence="8">The sequence shown here is derived from an EMBL/GenBank/DDBJ whole genome shotgun (WGS) entry which is preliminary data.</text>
</comment>
<keyword evidence="5" id="KW-0539">Nucleus</keyword>
<dbReference type="GO" id="GO:0010181">
    <property type="term" value="F:FMN binding"/>
    <property type="evidence" value="ECO:0007669"/>
    <property type="project" value="InterPro"/>
</dbReference>
<evidence type="ECO:0000256" key="4">
    <source>
        <dbReference type="ARBA" id="ARBA00023002"/>
    </source>
</evidence>
<protein>
    <submittedName>
        <fullName evidence="8">Transcriptional regulator</fullName>
    </submittedName>
</protein>
<dbReference type="CDD" id="cd04733">
    <property type="entry name" value="OYE_like_2_FMN"/>
    <property type="match status" value="1"/>
</dbReference>
<evidence type="ECO:0000256" key="3">
    <source>
        <dbReference type="ARBA" id="ARBA00022643"/>
    </source>
</evidence>
<dbReference type="InterPro" id="IPR013785">
    <property type="entry name" value="Aldolase_TIM"/>
</dbReference>
<dbReference type="EMBL" id="JAAOAR010001019">
    <property type="protein sequence ID" value="KAF5572021.1"/>
    <property type="molecule type" value="Genomic_DNA"/>
</dbReference>
<keyword evidence="2" id="KW-0285">Flavoprotein</keyword>
<keyword evidence="3" id="KW-0288">FMN</keyword>
<dbReference type="InterPro" id="IPR007219">
    <property type="entry name" value="XnlR_reg_dom"/>
</dbReference>
<dbReference type="InterPro" id="IPR051799">
    <property type="entry name" value="NADH_flavin_oxidoreductase"/>
</dbReference>
<evidence type="ECO:0000313" key="9">
    <source>
        <dbReference type="Proteomes" id="UP000544095"/>
    </source>
</evidence>
<dbReference type="GO" id="GO:0006351">
    <property type="term" value="P:DNA-templated transcription"/>
    <property type="evidence" value="ECO:0007669"/>
    <property type="project" value="InterPro"/>
</dbReference>
<dbReference type="SUPFAM" id="SSF51395">
    <property type="entry name" value="FMN-linked oxidoreductases"/>
    <property type="match status" value="1"/>
</dbReference>
<dbReference type="PANTHER" id="PTHR43656:SF5">
    <property type="entry name" value="NADH:FLAVIN OXIDOREDUCTASE_NADH OXIDASE N-TERMINAL DOMAIN-CONTAINING PROTEIN"/>
    <property type="match status" value="1"/>
</dbReference>
<accession>A0A8H5KGG7</accession>
<feature type="coiled-coil region" evidence="6">
    <location>
        <begin position="539"/>
        <end position="566"/>
    </location>
</feature>
<dbReference type="Proteomes" id="UP000544095">
    <property type="component" value="Unassembled WGS sequence"/>
</dbReference>
<comment type="similarity">
    <text evidence="1">Belongs to the NADH:flavin oxidoreductase/NADH oxidase family.</text>
</comment>
<dbReference type="GO" id="GO:0008270">
    <property type="term" value="F:zinc ion binding"/>
    <property type="evidence" value="ECO:0007669"/>
    <property type="project" value="InterPro"/>
</dbReference>
<evidence type="ECO:0000256" key="1">
    <source>
        <dbReference type="ARBA" id="ARBA00005979"/>
    </source>
</evidence>
<reference evidence="8 9" key="1">
    <citation type="submission" date="2020-05" db="EMBL/GenBank/DDBJ databases">
        <title>Identification and distribution of gene clusters putatively required for synthesis of sphingolipid metabolism inhibitors in phylogenetically diverse species of the filamentous fungus Fusarium.</title>
        <authorList>
            <person name="Kim H.-S."/>
            <person name="Busman M."/>
            <person name="Brown D.W."/>
            <person name="Divon H."/>
            <person name="Uhlig S."/>
            <person name="Proctor R.H."/>
        </authorList>
    </citation>
    <scope>NUCLEOTIDE SEQUENCE [LARGE SCALE GENOMIC DNA]</scope>
    <source>
        <strain evidence="8 9">NRRL 25211</strain>
    </source>
</reference>
<gene>
    <name evidence="8" type="ORF">FPANT_13421</name>
</gene>
<proteinExistence type="inferred from homology"/>
<keyword evidence="9" id="KW-1185">Reference proteome</keyword>
<keyword evidence="4" id="KW-0560">Oxidoreductase</keyword>
<organism evidence="8 9">
    <name type="scientific">Fusarium pseudoanthophilum</name>
    <dbReference type="NCBI Taxonomy" id="48495"/>
    <lineage>
        <taxon>Eukaryota</taxon>
        <taxon>Fungi</taxon>
        <taxon>Dikarya</taxon>
        <taxon>Ascomycota</taxon>
        <taxon>Pezizomycotina</taxon>
        <taxon>Sordariomycetes</taxon>
        <taxon>Hypocreomycetidae</taxon>
        <taxon>Hypocreales</taxon>
        <taxon>Nectriaceae</taxon>
        <taxon>Fusarium</taxon>
        <taxon>Fusarium fujikuroi species complex</taxon>
    </lineage>
</organism>
<feature type="domain" description="Xylanolytic transcriptional activator regulatory" evidence="7">
    <location>
        <begin position="738"/>
        <end position="811"/>
    </location>
</feature>
<sequence length="1133" mass="125919">MPIRYTSKDVSPEPLAQELHLYPSGRVAKNRFLKSPMAESLASWDPENVSKRGIPTEELIELYRRWGEGKNNFGIVVTGNIDIDLTSVGAAASPGIPVDAPFEGERFEKFKQLATAAKKDGSLFLAQVNHPGRQVPYKFNPVAISASDVQLGKSLTAPQQHVLTVTDPKMGMTFGKPHAATKEEIAQIIEGFAHAAEYLEKAGFDGIELHAAHGYLLSQFLSRTTNKRTDEYGTQTVENRLRLISEIANAIKARVSPTFIVSAKLNSVEFQDGGVTPDEARELCERLEALGFDFVELSGGTYERMALSWEKESTKQREGFFLEWAETITKALDPAHKMRIFIAGGLRTVGAMVDALDVVDGVSIGRPAAAEPRLAGDIIEGRVKGAIKPVEMVENDLGMGMGVAGAQFAQIAKGFEPLDASDAQVVQTFGQDMGAWYEKLVQDGDKNEFVRAIQYSGPQVPYGKVKILRRLIAAKVSNSSYNMNPADKYPSLRLVLHEKDQIRKPNSARVRAGAKQQEEYAPILDFTVQISNYLRNNRQEGLEARLARIEEQLQIVLNAAKDAQTARQDDQSSPSDSTESVLNNSANFEEMAKRGFAWKFDPVNPAVYQGPQPNILELPPLDEILSIVDHYFTTFNGVVPLFQQPEFMKLLSTWYKQPETRDRASWAAIQTVLAIGYRTPQLSLRDSQSVHIEKADQCLRNAQTVVSELVTRDEDLLGVQILLGIVMLFQNSRDPKPASVLIGTAVRLAHRLKLHSQEAAMQFPAAEAEQRSRVFWIAYTLDKDICLRAQTPSCQFDEDIDISLPVLAPPDSVGLIWTQNGQVHFNYHRRRVELAYIQGKVYDLLYSNRSSKVTAQERQRRVTRLQSMLDQWYERIPNVFHIEHVAATVGPSQLVQMTKMHHAFLLTEVMIHGIYSHNAEWVKRISSFSRATITSVGNLENRGFDGAGKCQDQAPPLPEGWNHCVDVSRGCMKLFQEATPTECLICCSHFSALIVLLANMILNPGHNSIHIDQHLSVKALDLFDKLLKIIDDEAFRALRSVVGELSQRAQTAVAVYREELKGLGKDVFEALNVDDVAVQEADFLPAGDMFEGLEGPFVGLDGPFVGLSGDLERGFGDGMSFMDGGVLDMEFMR</sequence>
<dbReference type="Pfam" id="PF00724">
    <property type="entry name" value="Oxidored_FMN"/>
    <property type="match status" value="1"/>
</dbReference>
<keyword evidence="6" id="KW-0175">Coiled coil</keyword>
<dbReference type="Gene3D" id="3.20.20.70">
    <property type="entry name" value="Aldolase class I"/>
    <property type="match status" value="1"/>
</dbReference>
<dbReference type="CDD" id="cd12148">
    <property type="entry name" value="fungal_TF_MHR"/>
    <property type="match status" value="1"/>
</dbReference>
<dbReference type="PANTHER" id="PTHR43656">
    <property type="entry name" value="BINDING OXIDOREDUCTASE, PUTATIVE (AFU_ORTHOLOGUE AFUA_2G08260)-RELATED"/>
    <property type="match status" value="1"/>
</dbReference>
<evidence type="ECO:0000256" key="6">
    <source>
        <dbReference type="SAM" id="Coils"/>
    </source>
</evidence>
<dbReference type="AlphaFoldDB" id="A0A8H5KGG7"/>
<evidence type="ECO:0000256" key="5">
    <source>
        <dbReference type="ARBA" id="ARBA00023242"/>
    </source>
</evidence>